<name>A0A1R3KMA3_9ROSI</name>
<keyword evidence="2" id="KW-1185">Reference proteome</keyword>
<dbReference type="AlphaFoldDB" id="A0A1R3KMA3"/>
<comment type="caution">
    <text evidence="1">The sequence shown here is derived from an EMBL/GenBank/DDBJ whole genome shotgun (WGS) entry which is preliminary data.</text>
</comment>
<evidence type="ECO:0000313" key="2">
    <source>
        <dbReference type="Proteomes" id="UP000187203"/>
    </source>
</evidence>
<protein>
    <submittedName>
        <fullName evidence="1">Uncharacterized protein</fullName>
    </submittedName>
</protein>
<dbReference type="EMBL" id="AWUE01012881">
    <property type="protein sequence ID" value="OMP08128.1"/>
    <property type="molecule type" value="Genomic_DNA"/>
</dbReference>
<evidence type="ECO:0000313" key="1">
    <source>
        <dbReference type="EMBL" id="OMP08128.1"/>
    </source>
</evidence>
<organism evidence="1 2">
    <name type="scientific">Corchorus olitorius</name>
    <dbReference type="NCBI Taxonomy" id="93759"/>
    <lineage>
        <taxon>Eukaryota</taxon>
        <taxon>Viridiplantae</taxon>
        <taxon>Streptophyta</taxon>
        <taxon>Embryophyta</taxon>
        <taxon>Tracheophyta</taxon>
        <taxon>Spermatophyta</taxon>
        <taxon>Magnoliopsida</taxon>
        <taxon>eudicotyledons</taxon>
        <taxon>Gunneridae</taxon>
        <taxon>Pentapetalae</taxon>
        <taxon>rosids</taxon>
        <taxon>malvids</taxon>
        <taxon>Malvales</taxon>
        <taxon>Malvaceae</taxon>
        <taxon>Grewioideae</taxon>
        <taxon>Apeibeae</taxon>
        <taxon>Corchorus</taxon>
    </lineage>
</organism>
<reference evidence="2" key="1">
    <citation type="submission" date="2013-09" db="EMBL/GenBank/DDBJ databases">
        <title>Corchorus olitorius genome sequencing.</title>
        <authorList>
            <person name="Alam M."/>
            <person name="Haque M.S."/>
            <person name="Islam M.S."/>
            <person name="Emdad E.M."/>
            <person name="Islam M.M."/>
            <person name="Ahmed B."/>
            <person name="Halim A."/>
            <person name="Hossen Q.M.M."/>
            <person name="Hossain M.Z."/>
            <person name="Ahmed R."/>
            <person name="Khan M.M."/>
            <person name="Islam R."/>
            <person name="Rashid M.M."/>
            <person name="Khan S.A."/>
            <person name="Rahman M.S."/>
            <person name="Alam M."/>
            <person name="Yahiya A.S."/>
            <person name="Khan M.S."/>
            <person name="Azam M.S."/>
            <person name="Haque T."/>
            <person name="Lashkar M.Z.H."/>
            <person name="Akhand A.I."/>
            <person name="Morshed G."/>
            <person name="Roy S."/>
            <person name="Uddin K.S."/>
            <person name="Rabeya T."/>
            <person name="Hossain A.S."/>
            <person name="Chowdhury A."/>
            <person name="Snigdha A.R."/>
            <person name="Mortoza M.S."/>
            <person name="Matin S.A."/>
            <person name="Hoque S.M.E."/>
            <person name="Islam M.K."/>
            <person name="Roy D.K."/>
            <person name="Haider R."/>
            <person name="Moosa M.M."/>
            <person name="Elias S.M."/>
            <person name="Hasan A.M."/>
            <person name="Jahan S."/>
            <person name="Shafiuddin M."/>
            <person name="Mahmood N."/>
            <person name="Shommy N.S."/>
        </authorList>
    </citation>
    <scope>NUCLEOTIDE SEQUENCE [LARGE SCALE GENOMIC DNA]</scope>
    <source>
        <strain evidence="2">cv. O-4</strain>
    </source>
</reference>
<gene>
    <name evidence="1" type="ORF">COLO4_06751</name>
</gene>
<accession>A0A1R3KMA3</accession>
<proteinExistence type="predicted"/>
<sequence>MDLRLLNWIKQSLIDGPHYEILKDLEASRSRSTSAQASSIAPTLKFSISPAMGACK</sequence>
<dbReference type="Proteomes" id="UP000187203">
    <property type="component" value="Unassembled WGS sequence"/>
</dbReference>